<comment type="similarity">
    <text evidence="2 6">Belongs to the adaptor complexes large subunit family.</text>
</comment>
<accession>A0A409YUG2</accession>
<dbReference type="AlphaFoldDB" id="A0A409YUG2"/>
<keyword evidence="4 6" id="KW-0653">Protein transport</keyword>
<dbReference type="InterPro" id="IPR026739">
    <property type="entry name" value="AP_beta"/>
</dbReference>
<dbReference type="InterPro" id="IPR016342">
    <property type="entry name" value="AP_complex_bsu_1_2_4"/>
</dbReference>
<dbReference type="GO" id="GO:0006886">
    <property type="term" value="P:intracellular protein transport"/>
    <property type="evidence" value="ECO:0007669"/>
    <property type="project" value="InterPro"/>
</dbReference>
<evidence type="ECO:0000256" key="3">
    <source>
        <dbReference type="ARBA" id="ARBA00022448"/>
    </source>
</evidence>
<comment type="caution">
    <text evidence="9">The sequence shown here is derived from an EMBL/GenBank/DDBJ whole genome shotgun (WGS) entry which is preliminary data.</text>
</comment>
<evidence type="ECO:0000256" key="6">
    <source>
        <dbReference type="PIRNR" id="PIRNR002291"/>
    </source>
</evidence>
<dbReference type="OrthoDB" id="10254310at2759"/>
<dbReference type="FunCoup" id="A0A409YUG2">
    <property type="interactions" value="14"/>
</dbReference>
<protein>
    <recommendedName>
        <fullName evidence="6">AP complex subunit beta</fullName>
    </recommendedName>
</protein>
<dbReference type="Pfam" id="PF01602">
    <property type="entry name" value="Adaptin_N"/>
    <property type="match status" value="1"/>
</dbReference>
<dbReference type="PIRSF" id="PIRSF002291">
    <property type="entry name" value="AP_complex_beta"/>
    <property type="match status" value="1"/>
</dbReference>
<dbReference type="GO" id="GO:0012505">
    <property type="term" value="C:endomembrane system"/>
    <property type="evidence" value="ECO:0007669"/>
    <property type="project" value="UniProtKB-SubCell"/>
</dbReference>
<dbReference type="InterPro" id="IPR002553">
    <property type="entry name" value="Clathrin/coatomer_adapt-like_N"/>
</dbReference>
<feature type="region of interest" description="Disordered" evidence="7">
    <location>
        <begin position="620"/>
        <end position="726"/>
    </location>
</feature>
<dbReference type="Proteomes" id="UP000284706">
    <property type="component" value="Unassembled WGS sequence"/>
</dbReference>
<evidence type="ECO:0000313" key="10">
    <source>
        <dbReference type="Proteomes" id="UP000284706"/>
    </source>
</evidence>
<comment type="subcellular location">
    <subcellularLocation>
        <location evidence="1">Endomembrane system</location>
    </subcellularLocation>
</comment>
<reference evidence="9 10" key="1">
    <citation type="journal article" date="2018" name="Evol. Lett.">
        <title>Horizontal gene cluster transfer increased hallucinogenic mushroom diversity.</title>
        <authorList>
            <person name="Reynolds H.T."/>
            <person name="Vijayakumar V."/>
            <person name="Gluck-Thaler E."/>
            <person name="Korotkin H.B."/>
            <person name="Matheny P.B."/>
            <person name="Slot J.C."/>
        </authorList>
    </citation>
    <scope>NUCLEOTIDE SEQUENCE [LARGE SCALE GENOMIC DNA]</scope>
    <source>
        <strain evidence="9 10">SRW20</strain>
    </source>
</reference>
<evidence type="ECO:0000259" key="8">
    <source>
        <dbReference type="Pfam" id="PF01602"/>
    </source>
</evidence>
<dbReference type="InParanoid" id="A0A409YUG2"/>
<sequence>MSQPGQDAKFFQRGKIEEFRADLQAAETKDKKFVKRKTVLKKIVANITMGNDMSPLFTDVVQCLGTPLLEIKKMVYLFLVSYGRSRPDQIHLVIPNFLQDCNDRNPLIRALAIRTMSYIPIPVVTEALSDNLRHCLKDRDAYVRKTAAICVAKLYSADPRKAEKGGFVEMLRDLMLDSNATVVANAVAALSEIGDRQDGVIFKLNLTTANKLLAALGESSEWGQIYILDSLLRYVPQRHADAETMAERIIVQLQHANSAVVLTTIKVLLYLMNYMENRRLIDYCCKKMGPPLVTLLSSGPEVQYVALRNILLIIQRRPAVLKNDVRVFFCKYNDPIYVKLAKLEIMYRLARAENANEVLAELQEYASEVDIDFVRKAVRSIGRLAIKVEAAADNCIQTLLNLIETKVTYVVQEAIIVIKDIFRRYPGQYEGIIPTLCANLDALDEPESKAAIVWIIGQYANRIDNAEELLDDLLYTFLEESVEVQLALLTAAVKLFIYKPSSEKAKELVSKILKWATEEVDNPDLRDRGFMYWRMVAINPTAAGEIVLAEKPPITTDSDRMDRGALDQLLLHTGTLGSIYHKNPETFIRNAAGKALADSPALNPHSRAVLIPLTPVQLPPTAVQVPGPGPVESHAKNETSEAPDADAEDNGETAPPPPPVAKTELEGEQEVDLESDQEEDAPARKRTAGSDPYSNLDGAFGNYLADEPRPMGTNSAGRNEVDDLLF</sequence>
<keyword evidence="5 6" id="KW-0472">Membrane</keyword>
<evidence type="ECO:0000256" key="5">
    <source>
        <dbReference type="ARBA" id="ARBA00023136"/>
    </source>
</evidence>
<keyword evidence="10" id="KW-1185">Reference proteome</keyword>
<dbReference type="GO" id="GO:0030117">
    <property type="term" value="C:membrane coat"/>
    <property type="evidence" value="ECO:0007669"/>
    <property type="project" value="InterPro"/>
</dbReference>
<evidence type="ECO:0000256" key="1">
    <source>
        <dbReference type="ARBA" id="ARBA00004308"/>
    </source>
</evidence>
<dbReference type="InterPro" id="IPR011989">
    <property type="entry name" value="ARM-like"/>
</dbReference>
<feature type="compositionally biased region" description="Acidic residues" evidence="7">
    <location>
        <begin position="666"/>
        <end position="680"/>
    </location>
</feature>
<feature type="compositionally biased region" description="Acidic residues" evidence="7">
    <location>
        <begin position="641"/>
        <end position="651"/>
    </location>
</feature>
<evidence type="ECO:0000256" key="7">
    <source>
        <dbReference type="SAM" id="MobiDB-lite"/>
    </source>
</evidence>
<dbReference type="Gene3D" id="1.25.10.10">
    <property type="entry name" value="Leucine-rich Repeat Variant"/>
    <property type="match status" value="1"/>
</dbReference>
<gene>
    <name evidence="9" type="ORF">CVT26_001196</name>
</gene>
<evidence type="ECO:0000256" key="2">
    <source>
        <dbReference type="ARBA" id="ARBA00006613"/>
    </source>
</evidence>
<dbReference type="GO" id="GO:0016192">
    <property type="term" value="P:vesicle-mediated transport"/>
    <property type="evidence" value="ECO:0007669"/>
    <property type="project" value="InterPro"/>
</dbReference>
<feature type="domain" description="Clathrin/coatomer adaptor adaptin-like N-terminal" evidence="8">
    <location>
        <begin position="22"/>
        <end position="536"/>
    </location>
</feature>
<proteinExistence type="inferred from homology"/>
<dbReference type="InterPro" id="IPR016024">
    <property type="entry name" value="ARM-type_fold"/>
</dbReference>
<evidence type="ECO:0000256" key="4">
    <source>
        <dbReference type="ARBA" id="ARBA00022927"/>
    </source>
</evidence>
<dbReference type="PANTHER" id="PTHR11134">
    <property type="entry name" value="ADAPTOR COMPLEX SUBUNIT BETA FAMILY MEMBER"/>
    <property type="match status" value="1"/>
</dbReference>
<dbReference type="EMBL" id="NHYE01000269">
    <property type="protein sequence ID" value="PPR06654.1"/>
    <property type="molecule type" value="Genomic_DNA"/>
</dbReference>
<name>A0A409YUG2_9AGAR</name>
<organism evidence="9 10">
    <name type="scientific">Gymnopilus dilepis</name>
    <dbReference type="NCBI Taxonomy" id="231916"/>
    <lineage>
        <taxon>Eukaryota</taxon>
        <taxon>Fungi</taxon>
        <taxon>Dikarya</taxon>
        <taxon>Basidiomycota</taxon>
        <taxon>Agaricomycotina</taxon>
        <taxon>Agaricomycetes</taxon>
        <taxon>Agaricomycetidae</taxon>
        <taxon>Agaricales</taxon>
        <taxon>Agaricineae</taxon>
        <taxon>Hymenogastraceae</taxon>
        <taxon>Gymnopilus</taxon>
    </lineage>
</organism>
<dbReference type="GO" id="GO:0030276">
    <property type="term" value="F:clathrin binding"/>
    <property type="evidence" value="ECO:0007669"/>
    <property type="project" value="InterPro"/>
</dbReference>
<keyword evidence="3 6" id="KW-0813">Transport</keyword>
<dbReference type="STRING" id="231916.A0A409YUG2"/>
<dbReference type="SUPFAM" id="SSF48371">
    <property type="entry name" value="ARM repeat"/>
    <property type="match status" value="1"/>
</dbReference>
<evidence type="ECO:0000313" key="9">
    <source>
        <dbReference type="EMBL" id="PPR06654.1"/>
    </source>
</evidence>
<comment type="function">
    <text evidence="6">Adaptins are components of the adaptor complexes which link clathrin to receptors in coated vesicles. Clathrin-associated protein complexes are believed to interact with the cytoplasmic tails of membrane proteins, leading to their selection and concentration.</text>
</comment>